<dbReference type="EMBL" id="JAAMYB010000023">
    <property type="protein sequence ID" value="MCD3196043.1"/>
    <property type="molecule type" value="Genomic_DNA"/>
</dbReference>
<proteinExistence type="predicted"/>
<evidence type="ECO:0000313" key="1">
    <source>
        <dbReference type="EMBL" id="MCD3196043.1"/>
    </source>
</evidence>
<dbReference type="RefSeq" id="WP_003383463.1">
    <property type="nucleotide sequence ID" value="NZ_JAAMYB010000023.1"/>
</dbReference>
<sequence length="255" mass="30278">MFLYILNMDKEKMIKIGIATRIERIKQHLRTYNGLIDLEESYIVRAKDDNTIRMLERQFLNDYKEFAIDNIKFSNLDGFTELRRIEILKDILEDIQYKSNKLKLKDIKIKKGIIIENKTQSRSNNKVNKNKKKINITNMDHLLNIGQIEAFIRRLKKYKDNIVSIHYSNENVVERINFEFKDENEYEGIGVISLHAQRGGCNLINYEEYFLDDDSVILELYINSKNKNGHKKDGLNYYTNMFFDNIQEVLKSVCV</sequence>
<dbReference type="Proteomes" id="UP000813637">
    <property type="component" value="Unassembled WGS sequence"/>
</dbReference>
<accession>A0A9Q3VCN5</accession>
<protein>
    <submittedName>
        <fullName evidence="1">Uncharacterized protein</fullName>
    </submittedName>
</protein>
<name>A0A9Q3VCN5_CLOBO</name>
<reference evidence="1" key="1">
    <citation type="submission" date="2020-02" db="EMBL/GenBank/DDBJ databases">
        <authorList>
            <person name="Fillo S."/>
            <person name="Giordani F."/>
            <person name="Tonon E."/>
            <person name="Drigo I."/>
            <person name="Anselmo A."/>
            <person name="Fortunato A."/>
            <person name="Bano L."/>
            <person name="Lista F."/>
        </authorList>
    </citation>
    <scope>NUCLEOTIDE SEQUENCE</scope>
    <source>
        <strain evidence="1">IZSVe-TV_9877_3_12</strain>
    </source>
</reference>
<dbReference type="AlphaFoldDB" id="A0A9Q3VCN5"/>
<organism evidence="1 2">
    <name type="scientific">Clostridium botulinum C</name>
    <dbReference type="NCBI Taxonomy" id="36828"/>
    <lineage>
        <taxon>Bacteria</taxon>
        <taxon>Bacillati</taxon>
        <taxon>Bacillota</taxon>
        <taxon>Clostridia</taxon>
        <taxon>Eubacteriales</taxon>
        <taxon>Clostridiaceae</taxon>
        <taxon>Clostridium</taxon>
    </lineage>
</organism>
<reference evidence="1" key="2">
    <citation type="journal article" date="2021" name="Microorganisms">
        <title>Extensive Genome Exploration of Clostridium botulinum Group III Field Strains.</title>
        <authorList>
            <person name="Fillo S."/>
            <person name="Giordani F."/>
            <person name="Tonon E."/>
            <person name="Drigo I."/>
            <person name="Anselmo A."/>
            <person name="Fortunato A."/>
            <person name="Lista F."/>
            <person name="Bano L."/>
        </authorList>
    </citation>
    <scope>NUCLEOTIDE SEQUENCE</scope>
    <source>
        <strain evidence="1">IZSVe-TV_9877_3_12</strain>
    </source>
</reference>
<gene>
    <name evidence="1" type="ORF">G8S53_12305</name>
</gene>
<comment type="caution">
    <text evidence="1">The sequence shown here is derived from an EMBL/GenBank/DDBJ whole genome shotgun (WGS) entry which is preliminary data.</text>
</comment>
<evidence type="ECO:0000313" key="2">
    <source>
        <dbReference type="Proteomes" id="UP000813637"/>
    </source>
</evidence>